<dbReference type="CDD" id="cd07481">
    <property type="entry name" value="Peptidases_S8_BacillopeptidaseF-like"/>
    <property type="match status" value="1"/>
</dbReference>
<dbReference type="EMBL" id="VOOR01000020">
    <property type="protein sequence ID" value="TXB63023.1"/>
    <property type="molecule type" value="Genomic_DNA"/>
</dbReference>
<dbReference type="PROSITE" id="PS00138">
    <property type="entry name" value="SUBTILASE_SER"/>
    <property type="match status" value="1"/>
</dbReference>
<reference evidence="8 9" key="1">
    <citation type="submission" date="2019-08" db="EMBL/GenBank/DDBJ databases">
        <title>Genome of Phaeodactylibacter luteus.</title>
        <authorList>
            <person name="Bowman J.P."/>
        </authorList>
    </citation>
    <scope>NUCLEOTIDE SEQUENCE [LARGE SCALE GENOMIC DNA]</scope>
    <source>
        <strain evidence="8 9">KCTC 42180</strain>
    </source>
</reference>
<dbReference type="PANTHER" id="PTHR43399">
    <property type="entry name" value="SUBTILISIN-RELATED"/>
    <property type="match status" value="1"/>
</dbReference>
<dbReference type="InterPro" id="IPR036852">
    <property type="entry name" value="Peptidase_S8/S53_dom_sf"/>
</dbReference>
<protein>
    <submittedName>
        <fullName evidence="8">S8 family serine peptidase</fullName>
    </submittedName>
</protein>
<evidence type="ECO:0000256" key="3">
    <source>
        <dbReference type="ARBA" id="ARBA00022801"/>
    </source>
</evidence>
<evidence type="ECO:0000256" key="4">
    <source>
        <dbReference type="ARBA" id="ARBA00022825"/>
    </source>
</evidence>
<dbReference type="OrthoDB" id="9798386at2"/>
<comment type="similarity">
    <text evidence="1 6">Belongs to the peptidase S8 family.</text>
</comment>
<dbReference type="InterPro" id="IPR000209">
    <property type="entry name" value="Peptidase_S8/S53_dom"/>
</dbReference>
<dbReference type="GO" id="GO:0006508">
    <property type="term" value="P:proteolysis"/>
    <property type="evidence" value="ECO:0007669"/>
    <property type="project" value="UniProtKB-KW"/>
</dbReference>
<feature type="active site" description="Charge relay system" evidence="5 6">
    <location>
        <position position="526"/>
    </location>
</feature>
<dbReference type="InterPro" id="IPR015500">
    <property type="entry name" value="Peptidase_S8_subtilisin-rel"/>
</dbReference>
<dbReference type="Gene3D" id="3.40.50.200">
    <property type="entry name" value="Peptidase S8/S53 domain"/>
    <property type="match status" value="1"/>
</dbReference>
<dbReference type="PROSITE" id="PS51892">
    <property type="entry name" value="SUBTILASE"/>
    <property type="match status" value="1"/>
</dbReference>
<evidence type="ECO:0000313" key="8">
    <source>
        <dbReference type="EMBL" id="TXB63023.1"/>
    </source>
</evidence>
<keyword evidence="3 6" id="KW-0378">Hydrolase</keyword>
<keyword evidence="9" id="KW-1185">Reference proteome</keyword>
<dbReference type="InterPro" id="IPR033857">
    <property type="entry name" value="Bacillopeptidase_F"/>
</dbReference>
<dbReference type="AlphaFoldDB" id="A0A5C6RL97"/>
<dbReference type="Pfam" id="PF00082">
    <property type="entry name" value="Peptidase_S8"/>
    <property type="match status" value="1"/>
</dbReference>
<dbReference type="GO" id="GO:0004252">
    <property type="term" value="F:serine-type endopeptidase activity"/>
    <property type="evidence" value="ECO:0007669"/>
    <property type="project" value="UniProtKB-UniRule"/>
</dbReference>
<evidence type="ECO:0000259" key="7">
    <source>
        <dbReference type="Pfam" id="PF00082"/>
    </source>
</evidence>
<comment type="caution">
    <text evidence="8">The sequence shown here is derived from an EMBL/GenBank/DDBJ whole genome shotgun (WGS) entry which is preliminary data.</text>
</comment>
<evidence type="ECO:0000256" key="2">
    <source>
        <dbReference type="ARBA" id="ARBA00022670"/>
    </source>
</evidence>
<proteinExistence type="inferred from homology"/>
<sequence>MLSLLLLGSCAIRNRASRFFSIRLIPEKASYILIWRPILSRILLSLIKSPPNPCKMLNYNNLLAIKNMLWLFPASEYGKQHYPPEKVSPLLSSNVTTIMKINTATLLFCCLSLLGFAQGPANPDTKINAPLLNKLKGGGQHAILIRFDAQADVSAARHMASKEARGTFVYQETQRIAQESQAAVRQLLESAGTPYQPFHVVNAIACKADYSLAQQLARRPEVRELQDNAPVQLQYFPAPQEANALDFRNGVEWGIAAIGADQVWQQGFTGQGVVIGGQDTGYEWAHPAIKDSYRGWDGTAADHNYNWHDAIHAIDSLNGPPYDSAANPCGLDSPVPCDDNNHGTHTMGTMAGGLSDEGKSIGVAPGARWIACRNMERGYGSPSSYIECFEWFLAPTDLNGENPDPAMAPHVIANSWSCPEIEGCNPSNFSIMQAVVDNLKAAGVVVVVSAGNSGSSCGSVSTPAAIFENSFTVGATQQNDTIAGFSSRGTVLADNSNRLKPNVAAPGVGVRSSIKNGGFATFSGTSMAGPHVAGAVALIISARPDLAGQVEVIESLLEQTARPMQSGQDCGGVSGMDIPNAVYGFGRIDALQAVEAALNLSSVKEAKAQTADITPFPNPSAGLFRLHANFTPASSGTARVFNVAGLPILEAAWPAGDPTLLLNGESLAPGIYYFEVWIENRRFTGKLIRH</sequence>
<keyword evidence="4 6" id="KW-0720">Serine protease</keyword>
<evidence type="ECO:0000313" key="9">
    <source>
        <dbReference type="Proteomes" id="UP000321580"/>
    </source>
</evidence>
<evidence type="ECO:0000256" key="6">
    <source>
        <dbReference type="PROSITE-ProRule" id="PRU01240"/>
    </source>
</evidence>
<keyword evidence="2 6" id="KW-0645">Protease</keyword>
<feature type="domain" description="Peptidase S8/S53" evidence="7">
    <location>
        <begin position="270"/>
        <end position="586"/>
    </location>
</feature>
<accession>A0A5C6RL97</accession>
<name>A0A5C6RL97_9BACT</name>
<dbReference type="SUPFAM" id="SSF52743">
    <property type="entry name" value="Subtilisin-like"/>
    <property type="match status" value="1"/>
</dbReference>
<dbReference type="Proteomes" id="UP000321580">
    <property type="component" value="Unassembled WGS sequence"/>
</dbReference>
<dbReference type="InterPro" id="IPR023828">
    <property type="entry name" value="Peptidase_S8_Ser-AS"/>
</dbReference>
<gene>
    <name evidence="8" type="ORF">FRY97_10980</name>
</gene>
<organism evidence="8 9">
    <name type="scientific">Phaeodactylibacter luteus</name>
    <dbReference type="NCBI Taxonomy" id="1564516"/>
    <lineage>
        <taxon>Bacteria</taxon>
        <taxon>Pseudomonadati</taxon>
        <taxon>Bacteroidota</taxon>
        <taxon>Saprospiria</taxon>
        <taxon>Saprospirales</taxon>
        <taxon>Haliscomenobacteraceae</taxon>
        <taxon>Phaeodactylibacter</taxon>
    </lineage>
</organism>
<evidence type="ECO:0000256" key="5">
    <source>
        <dbReference type="PIRSR" id="PIRSR615500-1"/>
    </source>
</evidence>
<feature type="active site" description="Charge relay system" evidence="5 6">
    <location>
        <position position="279"/>
    </location>
</feature>
<dbReference type="InterPro" id="IPR051048">
    <property type="entry name" value="Peptidase_S8/S53_subtilisin"/>
</dbReference>
<dbReference type="PRINTS" id="PR00723">
    <property type="entry name" value="SUBTILISIN"/>
</dbReference>
<feature type="active site" description="Charge relay system" evidence="5 6">
    <location>
        <position position="342"/>
    </location>
</feature>
<dbReference type="PANTHER" id="PTHR43399:SF4">
    <property type="entry name" value="CELL WALL-ASSOCIATED PROTEASE"/>
    <property type="match status" value="1"/>
</dbReference>
<evidence type="ECO:0000256" key="1">
    <source>
        <dbReference type="ARBA" id="ARBA00011073"/>
    </source>
</evidence>